<proteinExistence type="inferred from homology"/>
<dbReference type="InterPro" id="IPR037277">
    <property type="entry name" value="Granulin_sf"/>
</dbReference>
<feature type="chain" id="PRO_5044326159" description="Granulins domain-containing protein" evidence="5">
    <location>
        <begin position="22"/>
        <end position="158"/>
    </location>
</feature>
<keyword evidence="4" id="KW-1015">Disulfide bond</keyword>
<dbReference type="PROSITE" id="PS00799">
    <property type="entry name" value="GRANULINS"/>
    <property type="match status" value="1"/>
</dbReference>
<feature type="signal peptide" evidence="5">
    <location>
        <begin position="1"/>
        <end position="21"/>
    </location>
</feature>
<dbReference type="Pfam" id="PF00396">
    <property type="entry name" value="Granulin"/>
    <property type="match status" value="1"/>
</dbReference>
<keyword evidence="8" id="KW-1185">Reference proteome</keyword>
<dbReference type="GO" id="GO:0005576">
    <property type="term" value="C:extracellular region"/>
    <property type="evidence" value="ECO:0007669"/>
    <property type="project" value="UniProtKB-SubCell"/>
</dbReference>
<dbReference type="SMART" id="SM00277">
    <property type="entry name" value="GRAN"/>
    <property type="match status" value="2"/>
</dbReference>
<dbReference type="AlphaFoldDB" id="A0AAY5EVS3"/>
<dbReference type="FunFam" id="2.10.25.160:FF:000001">
    <property type="entry name" value="Granulin precursor"/>
    <property type="match status" value="1"/>
</dbReference>
<evidence type="ECO:0000259" key="6">
    <source>
        <dbReference type="PROSITE" id="PS00799"/>
    </source>
</evidence>
<dbReference type="PANTHER" id="PTHR12274:SF7">
    <property type="entry name" value="GRANULINS"/>
    <property type="match status" value="1"/>
</dbReference>
<dbReference type="SUPFAM" id="SSF57277">
    <property type="entry name" value="Granulin repeat"/>
    <property type="match status" value="2"/>
</dbReference>
<dbReference type="InterPro" id="IPR039036">
    <property type="entry name" value="Granulin_fam"/>
</dbReference>
<evidence type="ECO:0000256" key="2">
    <source>
        <dbReference type="ARBA" id="ARBA00010093"/>
    </source>
</evidence>
<protein>
    <recommendedName>
        <fullName evidence="6">Granulins domain-containing protein</fullName>
    </recommendedName>
</protein>
<dbReference type="Ensembl" id="ENSEEET00000057183.1">
    <property type="protein sequence ID" value="ENSEEEP00000060827.1"/>
    <property type="gene ID" value="ENSEEEG00000027187.1"/>
</dbReference>
<evidence type="ECO:0000313" key="8">
    <source>
        <dbReference type="Proteomes" id="UP000314983"/>
    </source>
</evidence>
<dbReference type="PANTHER" id="PTHR12274">
    <property type="entry name" value="GRANULIN"/>
    <property type="match status" value="1"/>
</dbReference>
<keyword evidence="5" id="KW-0732">Signal</keyword>
<reference evidence="7 8" key="1">
    <citation type="submission" date="2020-05" db="EMBL/GenBank/DDBJ databases">
        <title>Electrophorus electricus (electric eel) genome, fEleEle1, primary haplotype.</title>
        <authorList>
            <person name="Myers G."/>
            <person name="Meyer A."/>
            <person name="Fedrigo O."/>
            <person name="Formenti G."/>
            <person name="Rhie A."/>
            <person name="Tracey A."/>
            <person name="Sims Y."/>
            <person name="Jarvis E.D."/>
        </authorList>
    </citation>
    <scope>NUCLEOTIDE SEQUENCE [LARGE SCALE GENOMIC DNA]</scope>
</reference>
<evidence type="ECO:0000256" key="1">
    <source>
        <dbReference type="ARBA" id="ARBA00004613"/>
    </source>
</evidence>
<evidence type="ECO:0000256" key="5">
    <source>
        <dbReference type="SAM" id="SignalP"/>
    </source>
</evidence>
<comment type="similarity">
    <text evidence="2">Belongs to the granulin family.</text>
</comment>
<dbReference type="InterPro" id="IPR000118">
    <property type="entry name" value="Granulin"/>
</dbReference>
<reference evidence="7" key="2">
    <citation type="submission" date="2025-08" db="UniProtKB">
        <authorList>
            <consortium name="Ensembl"/>
        </authorList>
    </citation>
    <scope>IDENTIFICATION</scope>
</reference>
<dbReference type="GeneTree" id="ENSGT00470000042293"/>
<accession>A0AAY5EVS3</accession>
<dbReference type="Gene3D" id="2.10.25.160">
    <property type="entry name" value="Granulin"/>
    <property type="match status" value="2"/>
</dbReference>
<dbReference type="Proteomes" id="UP000314983">
    <property type="component" value="Chromosome 1"/>
</dbReference>
<comment type="subcellular location">
    <subcellularLocation>
        <location evidence="1">Secreted</location>
    </subcellularLocation>
</comment>
<feature type="domain" description="Granulins" evidence="6">
    <location>
        <begin position="57"/>
        <end position="70"/>
    </location>
</feature>
<evidence type="ECO:0000256" key="4">
    <source>
        <dbReference type="ARBA" id="ARBA00023157"/>
    </source>
</evidence>
<name>A0AAY5EVS3_ELEEL</name>
<organism evidence="7 8">
    <name type="scientific">Electrophorus electricus</name>
    <name type="common">Electric eel</name>
    <name type="synonym">Gymnotus electricus</name>
    <dbReference type="NCBI Taxonomy" id="8005"/>
    <lineage>
        <taxon>Eukaryota</taxon>
        <taxon>Metazoa</taxon>
        <taxon>Chordata</taxon>
        <taxon>Craniata</taxon>
        <taxon>Vertebrata</taxon>
        <taxon>Euteleostomi</taxon>
        <taxon>Actinopterygii</taxon>
        <taxon>Neopterygii</taxon>
        <taxon>Teleostei</taxon>
        <taxon>Ostariophysi</taxon>
        <taxon>Gymnotiformes</taxon>
        <taxon>Gymnotoidei</taxon>
        <taxon>Gymnotidae</taxon>
        <taxon>Electrophorus</taxon>
    </lineage>
</organism>
<evidence type="ECO:0000256" key="3">
    <source>
        <dbReference type="ARBA" id="ARBA00022525"/>
    </source>
</evidence>
<reference evidence="7" key="3">
    <citation type="submission" date="2025-09" db="UniProtKB">
        <authorList>
            <consortium name="Ensembl"/>
        </authorList>
    </citation>
    <scope>IDENTIFICATION</scope>
</reference>
<keyword evidence="3" id="KW-0964">Secreted</keyword>
<evidence type="ECO:0000313" key="7">
    <source>
        <dbReference type="Ensembl" id="ENSEEEP00000060827.1"/>
    </source>
</evidence>
<sequence length="158" mass="17006">MHLLDLFLYHLWGLLTIVCLGSDVPCNDTVACLDGTTCCKTAQGDWACCPLPQAVCCEDFIHCCPQGKKCNLAAQTCDDPLGSVPWLKKEPTRPIKGQKVPETKGSDVPCNDTVACLDGTTCCKTAQGDWACCPLPQVTLSHLHPLSSSPLIMCSFFS</sequence>